<sequence length="135" mass="15376">MSKPDPTPYMVEFLRLLASELETNTPLAKRLSLPLMEYLNSNVIKDPGSPTRKSKKPSSIPEGFNPLKIYYEQGEAGLMTSLQDMDINTLKSIISEYGLDPARTYSRWRKHERLSSFIVERVKALNNKGKVFGPR</sequence>
<comment type="caution">
    <text evidence="2">The sequence shown here is derived from an EMBL/GenBank/DDBJ whole genome shotgun (WGS) entry which is preliminary data.</text>
</comment>
<accession>A0A0W8E3Q7</accession>
<name>A0A0W8E3Q7_9ZZZZ</name>
<organism evidence="2">
    <name type="scientific">hydrocarbon metagenome</name>
    <dbReference type="NCBI Taxonomy" id="938273"/>
    <lineage>
        <taxon>unclassified sequences</taxon>
        <taxon>metagenomes</taxon>
        <taxon>ecological metagenomes</taxon>
    </lineage>
</organism>
<reference evidence="2" key="1">
    <citation type="journal article" date="2015" name="Proc. Natl. Acad. Sci. U.S.A.">
        <title>Networks of energetic and metabolic interactions define dynamics in microbial communities.</title>
        <authorList>
            <person name="Embree M."/>
            <person name="Liu J.K."/>
            <person name="Al-Bassam M.M."/>
            <person name="Zengler K."/>
        </authorList>
    </citation>
    <scope>NUCLEOTIDE SEQUENCE</scope>
</reference>
<evidence type="ECO:0000313" key="2">
    <source>
        <dbReference type="EMBL" id="KUG03288.1"/>
    </source>
</evidence>
<evidence type="ECO:0000256" key="1">
    <source>
        <dbReference type="SAM" id="MobiDB-lite"/>
    </source>
</evidence>
<dbReference type="EMBL" id="LNQE01001888">
    <property type="protein sequence ID" value="KUG03288.1"/>
    <property type="molecule type" value="Genomic_DNA"/>
</dbReference>
<feature type="region of interest" description="Disordered" evidence="1">
    <location>
        <begin position="42"/>
        <end position="64"/>
    </location>
</feature>
<protein>
    <submittedName>
        <fullName evidence="2">Uncharacterized protein</fullName>
    </submittedName>
</protein>
<dbReference type="AlphaFoldDB" id="A0A0W8E3Q7"/>
<gene>
    <name evidence="2" type="ORF">ASZ90_019387</name>
</gene>
<proteinExistence type="predicted"/>